<accession>A0A4C1ZBM7</accession>
<name>A0A4C1ZBM7_EUMVA</name>
<proteinExistence type="predicted"/>
<reference evidence="2 3" key="1">
    <citation type="journal article" date="2019" name="Commun. Biol.">
        <title>The bagworm genome reveals a unique fibroin gene that provides high tensile strength.</title>
        <authorList>
            <person name="Kono N."/>
            <person name="Nakamura H."/>
            <person name="Ohtoshi R."/>
            <person name="Tomita M."/>
            <person name="Numata K."/>
            <person name="Arakawa K."/>
        </authorList>
    </citation>
    <scope>NUCLEOTIDE SEQUENCE [LARGE SCALE GENOMIC DNA]</scope>
</reference>
<organism evidence="2 3">
    <name type="scientific">Eumeta variegata</name>
    <name type="common">Bagworm moth</name>
    <name type="synonym">Eumeta japonica</name>
    <dbReference type="NCBI Taxonomy" id="151549"/>
    <lineage>
        <taxon>Eukaryota</taxon>
        <taxon>Metazoa</taxon>
        <taxon>Ecdysozoa</taxon>
        <taxon>Arthropoda</taxon>
        <taxon>Hexapoda</taxon>
        <taxon>Insecta</taxon>
        <taxon>Pterygota</taxon>
        <taxon>Neoptera</taxon>
        <taxon>Endopterygota</taxon>
        <taxon>Lepidoptera</taxon>
        <taxon>Glossata</taxon>
        <taxon>Ditrysia</taxon>
        <taxon>Tineoidea</taxon>
        <taxon>Psychidae</taxon>
        <taxon>Oiketicinae</taxon>
        <taxon>Eumeta</taxon>
    </lineage>
</organism>
<sequence length="170" mass="19922">MNFVSSGLSSAGTQKKSFGDAGSDEQYAYTDFRRWNPKYREEVQEENMKNVFCPRCYQCEETGYLRVDYLRHDKRWTFQRRCYKFWAASHIRVDYPKNDRGEVYSIRKKDSDLSLQIIATTIGIQEEWAILANRKVEMKTANDIGQSVKKDKSETSRKGGSREVMKAMIL</sequence>
<feature type="region of interest" description="Disordered" evidence="1">
    <location>
        <begin position="1"/>
        <end position="22"/>
    </location>
</feature>
<comment type="caution">
    <text evidence="2">The sequence shown here is derived from an EMBL/GenBank/DDBJ whole genome shotgun (WGS) entry which is preliminary data.</text>
</comment>
<keyword evidence="3" id="KW-1185">Reference proteome</keyword>
<evidence type="ECO:0000256" key="1">
    <source>
        <dbReference type="SAM" id="MobiDB-lite"/>
    </source>
</evidence>
<dbReference type="Proteomes" id="UP000299102">
    <property type="component" value="Unassembled WGS sequence"/>
</dbReference>
<evidence type="ECO:0000313" key="2">
    <source>
        <dbReference type="EMBL" id="GBP84017.1"/>
    </source>
</evidence>
<dbReference type="AlphaFoldDB" id="A0A4C1ZBM7"/>
<gene>
    <name evidence="2" type="ORF">EVAR_15754_1</name>
</gene>
<feature type="compositionally biased region" description="Polar residues" evidence="1">
    <location>
        <begin position="1"/>
        <end position="16"/>
    </location>
</feature>
<evidence type="ECO:0000313" key="3">
    <source>
        <dbReference type="Proteomes" id="UP000299102"/>
    </source>
</evidence>
<protein>
    <submittedName>
        <fullName evidence="2">Uncharacterized protein</fullName>
    </submittedName>
</protein>
<dbReference type="EMBL" id="BGZK01001654">
    <property type="protein sequence ID" value="GBP84017.1"/>
    <property type="molecule type" value="Genomic_DNA"/>
</dbReference>